<gene>
    <name evidence="8" type="ORF">UFOPK1827_01468</name>
</gene>
<dbReference type="Pfam" id="PF01171">
    <property type="entry name" value="ATP_bind_3"/>
    <property type="match status" value="1"/>
</dbReference>
<reference evidence="8" key="1">
    <citation type="submission" date="2020-05" db="EMBL/GenBank/DDBJ databases">
        <authorList>
            <person name="Chiriac C."/>
            <person name="Salcher M."/>
            <person name="Ghai R."/>
            <person name="Kavagutti S V."/>
        </authorList>
    </citation>
    <scope>NUCLEOTIDE SEQUENCE</scope>
</reference>
<evidence type="ECO:0000256" key="5">
    <source>
        <dbReference type="ARBA" id="ARBA00022840"/>
    </source>
</evidence>
<keyword evidence="4" id="KW-0547">Nucleotide-binding</keyword>
<dbReference type="CDD" id="cd01992">
    <property type="entry name" value="TilS_N"/>
    <property type="match status" value="1"/>
</dbReference>
<dbReference type="GO" id="GO:0005524">
    <property type="term" value="F:ATP binding"/>
    <property type="evidence" value="ECO:0007669"/>
    <property type="project" value="UniProtKB-KW"/>
</dbReference>
<dbReference type="HAMAP" id="MF_01161">
    <property type="entry name" value="tRNA_Ile_lys_synt"/>
    <property type="match status" value="1"/>
</dbReference>
<keyword evidence="2" id="KW-0436">Ligase</keyword>
<comment type="catalytic activity">
    <reaction evidence="6">
        <text>cytidine(34) in tRNA(Ile2) + L-lysine + ATP = lysidine(34) in tRNA(Ile2) + AMP + diphosphate + H(+)</text>
        <dbReference type="Rhea" id="RHEA:43744"/>
        <dbReference type="Rhea" id="RHEA-COMP:10625"/>
        <dbReference type="Rhea" id="RHEA-COMP:10670"/>
        <dbReference type="ChEBI" id="CHEBI:15378"/>
        <dbReference type="ChEBI" id="CHEBI:30616"/>
        <dbReference type="ChEBI" id="CHEBI:32551"/>
        <dbReference type="ChEBI" id="CHEBI:33019"/>
        <dbReference type="ChEBI" id="CHEBI:82748"/>
        <dbReference type="ChEBI" id="CHEBI:83665"/>
        <dbReference type="ChEBI" id="CHEBI:456215"/>
        <dbReference type="EC" id="6.3.4.19"/>
    </reaction>
</comment>
<accession>A0A6J6HLJ6</accession>
<evidence type="ECO:0000256" key="1">
    <source>
        <dbReference type="ARBA" id="ARBA00013267"/>
    </source>
</evidence>
<keyword evidence="3" id="KW-0819">tRNA processing</keyword>
<dbReference type="InterPro" id="IPR014729">
    <property type="entry name" value="Rossmann-like_a/b/a_fold"/>
</dbReference>
<evidence type="ECO:0000256" key="2">
    <source>
        <dbReference type="ARBA" id="ARBA00022598"/>
    </source>
</evidence>
<dbReference type="PANTHER" id="PTHR43033:SF1">
    <property type="entry name" value="TRNA(ILE)-LYSIDINE SYNTHASE-RELATED"/>
    <property type="match status" value="1"/>
</dbReference>
<keyword evidence="5" id="KW-0067">ATP-binding</keyword>
<dbReference type="AlphaFoldDB" id="A0A6J6HLJ6"/>
<dbReference type="InterPro" id="IPR012795">
    <property type="entry name" value="tRNA_Ile_lys_synt_N"/>
</dbReference>
<dbReference type="SUPFAM" id="SSF52402">
    <property type="entry name" value="Adenine nucleotide alpha hydrolases-like"/>
    <property type="match status" value="1"/>
</dbReference>
<sequence length="263" mass="28482">MALLVLAVAAGCDVTAVHVDHGLRPGSEAESDRVRAIAERLGASFRAETVEVDTGPNLEARARSARHAVLGPDAALGHTADDRAETMVVNLLRGAGPDGLASIRGGFRHPILDLRRSETERVCEIEGIEPFVDPSNSDPMFVRNRIRHEVLPLLTDIAGRDLIPLLDRQADVFASVADYLRSEAAELDPTDARLLRDAPEAVARVALREWLRDGADERHPPDAATIDRVMAVVRNDVIATDVGGNRRVERTAGKLRIVTTPKA</sequence>
<dbReference type="Gene3D" id="3.40.50.620">
    <property type="entry name" value="HUPs"/>
    <property type="match status" value="1"/>
</dbReference>
<evidence type="ECO:0000256" key="4">
    <source>
        <dbReference type="ARBA" id="ARBA00022741"/>
    </source>
</evidence>
<name>A0A6J6HLJ6_9ZZZZ</name>
<feature type="domain" description="tRNA(Ile)-lysidine/2-thiocytidine synthase N-terminal" evidence="7">
    <location>
        <begin position="4"/>
        <end position="149"/>
    </location>
</feature>
<protein>
    <recommendedName>
        <fullName evidence="1">tRNA(Ile)-lysidine synthetase</fullName>
        <ecNumber evidence="1">6.3.4.19</ecNumber>
    </recommendedName>
</protein>
<dbReference type="InterPro" id="IPR012094">
    <property type="entry name" value="tRNA_Ile_lys_synt"/>
</dbReference>
<dbReference type="PANTHER" id="PTHR43033">
    <property type="entry name" value="TRNA(ILE)-LYSIDINE SYNTHASE-RELATED"/>
    <property type="match status" value="1"/>
</dbReference>
<evidence type="ECO:0000256" key="6">
    <source>
        <dbReference type="ARBA" id="ARBA00048539"/>
    </source>
</evidence>
<dbReference type="GO" id="GO:0008033">
    <property type="term" value="P:tRNA processing"/>
    <property type="evidence" value="ECO:0007669"/>
    <property type="project" value="UniProtKB-KW"/>
</dbReference>
<dbReference type="NCBIfam" id="TIGR02432">
    <property type="entry name" value="lysidine_TilS_N"/>
    <property type="match status" value="1"/>
</dbReference>
<dbReference type="InterPro" id="IPR011063">
    <property type="entry name" value="TilS/TtcA_N"/>
</dbReference>
<proteinExistence type="inferred from homology"/>
<evidence type="ECO:0000256" key="3">
    <source>
        <dbReference type="ARBA" id="ARBA00022694"/>
    </source>
</evidence>
<dbReference type="GO" id="GO:0032267">
    <property type="term" value="F:tRNA(Ile)-lysidine synthase activity"/>
    <property type="evidence" value="ECO:0007669"/>
    <property type="project" value="UniProtKB-EC"/>
</dbReference>
<dbReference type="EMBL" id="CAEZUO010000082">
    <property type="protein sequence ID" value="CAB4613876.1"/>
    <property type="molecule type" value="Genomic_DNA"/>
</dbReference>
<evidence type="ECO:0000313" key="8">
    <source>
        <dbReference type="EMBL" id="CAB4613876.1"/>
    </source>
</evidence>
<organism evidence="8">
    <name type="scientific">freshwater metagenome</name>
    <dbReference type="NCBI Taxonomy" id="449393"/>
    <lineage>
        <taxon>unclassified sequences</taxon>
        <taxon>metagenomes</taxon>
        <taxon>ecological metagenomes</taxon>
    </lineage>
</organism>
<evidence type="ECO:0000259" key="7">
    <source>
        <dbReference type="Pfam" id="PF01171"/>
    </source>
</evidence>
<dbReference type="EC" id="6.3.4.19" evidence="1"/>